<gene>
    <name evidence="8" type="ORF">KHX13_00825</name>
</gene>
<dbReference type="PANTHER" id="PTHR43663">
    <property type="entry name" value="CHROMATE TRANSPORT PROTEIN-RELATED"/>
    <property type="match status" value="1"/>
</dbReference>
<evidence type="ECO:0000256" key="7">
    <source>
        <dbReference type="SAM" id="Phobius"/>
    </source>
</evidence>
<proteinExistence type="inferred from homology"/>
<feature type="transmembrane region" description="Helical" evidence="7">
    <location>
        <begin position="76"/>
        <end position="98"/>
    </location>
</feature>
<evidence type="ECO:0000256" key="1">
    <source>
        <dbReference type="ARBA" id="ARBA00004651"/>
    </source>
</evidence>
<organism evidence="8 9">
    <name type="scientific">Acidaminococcus intestini</name>
    <dbReference type="NCBI Taxonomy" id="187327"/>
    <lineage>
        <taxon>Bacteria</taxon>
        <taxon>Bacillati</taxon>
        <taxon>Bacillota</taxon>
        <taxon>Negativicutes</taxon>
        <taxon>Acidaminococcales</taxon>
        <taxon>Acidaminococcaceae</taxon>
        <taxon>Acidaminococcus</taxon>
    </lineage>
</organism>
<evidence type="ECO:0000256" key="2">
    <source>
        <dbReference type="ARBA" id="ARBA00005262"/>
    </source>
</evidence>
<keyword evidence="4 7" id="KW-0812">Transmembrane</keyword>
<feature type="transmembrane region" description="Helical" evidence="7">
    <location>
        <begin position="119"/>
        <end position="140"/>
    </location>
</feature>
<keyword evidence="5 7" id="KW-1133">Transmembrane helix</keyword>
<reference evidence="8" key="1">
    <citation type="submission" date="2021-02" db="EMBL/GenBank/DDBJ databases">
        <title>Infant gut strain persistence is associated with maternal origin, phylogeny, and functional potential including surface adhesion and iron acquisition.</title>
        <authorList>
            <person name="Lou Y.C."/>
        </authorList>
    </citation>
    <scope>NUCLEOTIDE SEQUENCE</scope>
    <source>
        <strain evidence="8">L3_106_000M1_dasL3_106_000M1_concoct_15</strain>
    </source>
</reference>
<name>A0A943EJ05_9FIRM</name>
<dbReference type="AlphaFoldDB" id="A0A943EJ05"/>
<dbReference type="EMBL" id="JAGZCZ010000001">
    <property type="protein sequence ID" value="MBS5518879.1"/>
    <property type="molecule type" value="Genomic_DNA"/>
</dbReference>
<keyword evidence="6 7" id="KW-0472">Membrane</keyword>
<evidence type="ECO:0000256" key="6">
    <source>
        <dbReference type="ARBA" id="ARBA00023136"/>
    </source>
</evidence>
<dbReference type="InterPro" id="IPR052518">
    <property type="entry name" value="CHR_Transporter"/>
</dbReference>
<comment type="caution">
    <text evidence="8">The sequence shown here is derived from an EMBL/GenBank/DDBJ whole genome shotgun (WGS) entry which is preliminary data.</text>
</comment>
<dbReference type="GO" id="GO:0015109">
    <property type="term" value="F:chromate transmembrane transporter activity"/>
    <property type="evidence" value="ECO:0007669"/>
    <property type="project" value="InterPro"/>
</dbReference>
<dbReference type="Pfam" id="PF02417">
    <property type="entry name" value="Chromate_transp"/>
    <property type="match status" value="1"/>
</dbReference>
<evidence type="ECO:0000256" key="3">
    <source>
        <dbReference type="ARBA" id="ARBA00022475"/>
    </source>
</evidence>
<dbReference type="PANTHER" id="PTHR43663:SF1">
    <property type="entry name" value="CHROMATE TRANSPORTER"/>
    <property type="match status" value="1"/>
</dbReference>
<accession>A0A943EJ05</accession>
<evidence type="ECO:0000256" key="4">
    <source>
        <dbReference type="ARBA" id="ARBA00022692"/>
    </source>
</evidence>
<evidence type="ECO:0000256" key="5">
    <source>
        <dbReference type="ARBA" id="ARBA00022989"/>
    </source>
</evidence>
<keyword evidence="3" id="KW-1003">Cell membrane</keyword>
<evidence type="ECO:0000313" key="8">
    <source>
        <dbReference type="EMBL" id="MBS5518879.1"/>
    </source>
</evidence>
<dbReference type="InterPro" id="IPR003370">
    <property type="entry name" value="Chromate_transpt"/>
</dbReference>
<sequence length="191" mass="20260">MMLLLALFIEYFKIGLFAIGGGMATIPFLTKLADKTHWFTQMDLLNMIAVSESTPGPIGVNTATYVGFHIDGLTGMLAATIGLVTPSVIVVIAVYSVLKKFGQNHYVKSGMYGLRAASCGLIAAAGLLVAKVTLIDAAAWKETGNFFSSLIGSRLLLAAVLLILTTKFKKVHPVAWLAAAAVVGVVFHFGR</sequence>
<protein>
    <submittedName>
        <fullName evidence="8">Chromate transporter</fullName>
    </submittedName>
</protein>
<evidence type="ECO:0000313" key="9">
    <source>
        <dbReference type="Proteomes" id="UP000754226"/>
    </source>
</evidence>
<comment type="subcellular location">
    <subcellularLocation>
        <location evidence="1">Cell membrane</location>
        <topology evidence="1">Multi-pass membrane protein</topology>
    </subcellularLocation>
</comment>
<feature type="transmembrane region" description="Helical" evidence="7">
    <location>
        <begin position="171"/>
        <end position="190"/>
    </location>
</feature>
<feature type="transmembrane region" description="Helical" evidence="7">
    <location>
        <begin position="146"/>
        <end position="164"/>
    </location>
</feature>
<dbReference type="Proteomes" id="UP000754226">
    <property type="component" value="Unassembled WGS sequence"/>
</dbReference>
<comment type="similarity">
    <text evidence="2">Belongs to the chromate ion transporter (CHR) (TC 2.A.51) family.</text>
</comment>
<feature type="transmembrane region" description="Helical" evidence="7">
    <location>
        <begin position="12"/>
        <end position="30"/>
    </location>
</feature>
<dbReference type="GO" id="GO:0005886">
    <property type="term" value="C:plasma membrane"/>
    <property type="evidence" value="ECO:0007669"/>
    <property type="project" value="UniProtKB-SubCell"/>
</dbReference>